<dbReference type="GO" id="GO:0006109">
    <property type="term" value="P:regulation of carbohydrate metabolic process"/>
    <property type="evidence" value="ECO:0007669"/>
    <property type="project" value="InterPro"/>
</dbReference>
<dbReference type="GO" id="GO:0044781">
    <property type="term" value="P:bacterial-type flagellum organization"/>
    <property type="evidence" value="ECO:0007669"/>
    <property type="project" value="UniProtKB-KW"/>
</dbReference>
<dbReference type="PANTHER" id="PTHR34984">
    <property type="entry name" value="CARBON STORAGE REGULATOR"/>
    <property type="match status" value="1"/>
</dbReference>
<dbReference type="HAMAP" id="MF_00167">
    <property type="entry name" value="CsrA"/>
    <property type="match status" value="1"/>
</dbReference>
<dbReference type="SUPFAM" id="SSF117130">
    <property type="entry name" value="CsrA-like"/>
    <property type="match status" value="1"/>
</dbReference>
<dbReference type="RefSeq" id="WP_145240795.1">
    <property type="nucleotide sequence ID" value="NZ_CP036273.1"/>
</dbReference>
<dbReference type="InterPro" id="IPR036107">
    <property type="entry name" value="CsrA_sf"/>
</dbReference>
<feature type="region of interest" description="Disordered" evidence="5">
    <location>
        <begin position="95"/>
        <end position="114"/>
    </location>
</feature>
<evidence type="ECO:0000313" key="6">
    <source>
        <dbReference type="EMBL" id="QDU21672.1"/>
    </source>
</evidence>
<evidence type="ECO:0000256" key="3">
    <source>
        <dbReference type="ARBA" id="ARBA00022884"/>
    </source>
</evidence>
<keyword evidence="1 4" id="KW-0963">Cytoplasm</keyword>
<dbReference type="AlphaFoldDB" id="A0A517XVY0"/>
<proteinExistence type="inferred from homology"/>
<accession>A0A517XVY0</accession>
<name>A0A517XVY0_9BACT</name>
<evidence type="ECO:0000256" key="5">
    <source>
        <dbReference type="SAM" id="MobiDB-lite"/>
    </source>
</evidence>
<sequence>MLVLTRRAGEQIVIAGNIRLTVVNIGPGRVKIGIEAPDNVRVDRQEIFEKIQQEQATDVLHAVAQGVTTDGVSPTIVAAGETSSKLHNRIAEHVPAPTAAEAVPIGQPRVRKPR</sequence>
<dbReference type="OrthoDB" id="289081at2"/>
<evidence type="ECO:0000313" key="7">
    <source>
        <dbReference type="Proteomes" id="UP000319576"/>
    </source>
</evidence>
<comment type="similarity">
    <text evidence="4">Belongs to the CsrA/RsmA family.</text>
</comment>
<comment type="function">
    <text evidence="4">A translational regulator that binds mRNA to regulate translation initiation and/or mRNA stability. Usually binds in the 5'-UTR at or near the Shine-Dalgarno sequence preventing ribosome-binding, thus repressing translation. Its main target seems to be the major flagellin gene, while its function is anatagonized by FliW.</text>
</comment>
<dbReference type="GO" id="GO:0005829">
    <property type="term" value="C:cytosol"/>
    <property type="evidence" value="ECO:0007669"/>
    <property type="project" value="TreeGrafter"/>
</dbReference>
<gene>
    <name evidence="4" type="primary">csrA</name>
    <name evidence="6" type="ORF">ETAA1_36440</name>
</gene>
<organism evidence="6 7">
    <name type="scientific">Urbifossiella limnaea</name>
    <dbReference type="NCBI Taxonomy" id="2528023"/>
    <lineage>
        <taxon>Bacteria</taxon>
        <taxon>Pseudomonadati</taxon>
        <taxon>Planctomycetota</taxon>
        <taxon>Planctomycetia</taxon>
        <taxon>Gemmatales</taxon>
        <taxon>Gemmataceae</taxon>
        <taxon>Urbifossiella</taxon>
    </lineage>
</organism>
<keyword evidence="3 4" id="KW-0694">RNA-binding</keyword>
<keyword evidence="4" id="KW-0678">Repressor</keyword>
<evidence type="ECO:0000256" key="2">
    <source>
        <dbReference type="ARBA" id="ARBA00022845"/>
    </source>
</evidence>
<dbReference type="GO" id="GO:1902208">
    <property type="term" value="P:regulation of bacterial-type flagellum assembly"/>
    <property type="evidence" value="ECO:0007669"/>
    <property type="project" value="UniProtKB-UniRule"/>
</dbReference>
<evidence type="ECO:0000256" key="4">
    <source>
        <dbReference type="HAMAP-Rule" id="MF_00167"/>
    </source>
</evidence>
<dbReference type="GO" id="GO:0006402">
    <property type="term" value="P:mRNA catabolic process"/>
    <property type="evidence" value="ECO:0007669"/>
    <property type="project" value="InterPro"/>
</dbReference>
<keyword evidence="7" id="KW-1185">Reference proteome</keyword>
<protein>
    <recommendedName>
        <fullName evidence="4">Translational regulator CsrA</fullName>
    </recommendedName>
</protein>
<comment type="subunit">
    <text evidence="4">Homodimer; the beta-strands of each monomer intercalate to form a hydrophobic core, while the alpha-helices form wings that extend away from the core.</text>
</comment>
<dbReference type="EMBL" id="CP036273">
    <property type="protein sequence ID" value="QDU21672.1"/>
    <property type="molecule type" value="Genomic_DNA"/>
</dbReference>
<keyword evidence="4" id="KW-1005">Bacterial flagellum biogenesis</keyword>
<evidence type="ECO:0000256" key="1">
    <source>
        <dbReference type="ARBA" id="ARBA00022490"/>
    </source>
</evidence>
<dbReference type="GO" id="GO:0045947">
    <property type="term" value="P:negative regulation of translational initiation"/>
    <property type="evidence" value="ECO:0007669"/>
    <property type="project" value="UniProtKB-UniRule"/>
</dbReference>
<dbReference type="InterPro" id="IPR003751">
    <property type="entry name" value="CsrA"/>
</dbReference>
<keyword evidence="2 4" id="KW-0810">Translation regulation</keyword>
<dbReference type="KEGG" id="uli:ETAA1_36440"/>
<comment type="subcellular location">
    <subcellularLocation>
        <location evidence="4">Cytoplasm</location>
    </subcellularLocation>
</comment>
<reference evidence="6 7" key="1">
    <citation type="submission" date="2019-02" db="EMBL/GenBank/DDBJ databases">
        <title>Deep-cultivation of Planctomycetes and their phenomic and genomic characterization uncovers novel biology.</title>
        <authorList>
            <person name="Wiegand S."/>
            <person name="Jogler M."/>
            <person name="Boedeker C."/>
            <person name="Pinto D."/>
            <person name="Vollmers J."/>
            <person name="Rivas-Marin E."/>
            <person name="Kohn T."/>
            <person name="Peeters S.H."/>
            <person name="Heuer A."/>
            <person name="Rast P."/>
            <person name="Oberbeckmann S."/>
            <person name="Bunk B."/>
            <person name="Jeske O."/>
            <person name="Meyerdierks A."/>
            <person name="Storesund J.E."/>
            <person name="Kallscheuer N."/>
            <person name="Luecker S."/>
            <person name="Lage O.M."/>
            <person name="Pohl T."/>
            <person name="Merkel B.J."/>
            <person name="Hornburger P."/>
            <person name="Mueller R.-W."/>
            <person name="Bruemmer F."/>
            <person name="Labrenz M."/>
            <person name="Spormann A.M."/>
            <person name="Op den Camp H."/>
            <person name="Overmann J."/>
            <person name="Amann R."/>
            <person name="Jetten M.S.M."/>
            <person name="Mascher T."/>
            <person name="Medema M.H."/>
            <person name="Devos D.P."/>
            <person name="Kaster A.-K."/>
            <person name="Ovreas L."/>
            <person name="Rohde M."/>
            <person name="Galperin M.Y."/>
            <person name="Jogler C."/>
        </authorList>
    </citation>
    <scope>NUCLEOTIDE SEQUENCE [LARGE SCALE GENOMIC DNA]</scope>
    <source>
        <strain evidence="6 7">ETA_A1</strain>
    </source>
</reference>
<dbReference type="Gene3D" id="2.60.40.4380">
    <property type="entry name" value="Translational regulator CsrA"/>
    <property type="match status" value="1"/>
</dbReference>
<dbReference type="GO" id="GO:0048027">
    <property type="term" value="F:mRNA 5'-UTR binding"/>
    <property type="evidence" value="ECO:0007669"/>
    <property type="project" value="UniProtKB-UniRule"/>
</dbReference>
<dbReference type="Pfam" id="PF02599">
    <property type="entry name" value="CsrA"/>
    <property type="match status" value="1"/>
</dbReference>
<dbReference type="PANTHER" id="PTHR34984:SF1">
    <property type="entry name" value="CARBON STORAGE REGULATOR"/>
    <property type="match status" value="1"/>
</dbReference>
<dbReference type="Proteomes" id="UP000319576">
    <property type="component" value="Chromosome"/>
</dbReference>